<feature type="compositionally biased region" description="Basic residues" evidence="1">
    <location>
        <begin position="365"/>
        <end position="376"/>
    </location>
</feature>
<name>A0A9D3S0U6_ANGAN</name>
<evidence type="ECO:0000313" key="2">
    <source>
        <dbReference type="EMBL" id="KAG5851039.1"/>
    </source>
</evidence>
<feature type="compositionally biased region" description="Basic and acidic residues" evidence="1">
    <location>
        <begin position="644"/>
        <end position="661"/>
    </location>
</feature>
<dbReference type="InterPro" id="IPR011051">
    <property type="entry name" value="RmlC_Cupin_sf"/>
</dbReference>
<gene>
    <name evidence="2" type="ORF">ANANG_G00088780</name>
</gene>
<keyword evidence="3" id="KW-1185">Reference proteome</keyword>
<feature type="compositionally biased region" description="Basic and acidic residues" evidence="1">
    <location>
        <begin position="218"/>
        <end position="229"/>
    </location>
</feature>
<evidence type="ECO:0000256" key="1">
    <source>
        <dbReference type="SAM" id="MobiDB-lite"/>
    </source>
</evidence>
<dbReference type="Proteomes" id="UP001044222">
    <property type="component" value="Unassembled WGS sequence"/>
</dbReference>
<dbReference type="AlphaFoldDB" id="A0A9D3S0U6"/>
<feature type="compositionally biased region" description="Basic and acidic residues" evidence="1">
    <location>
        <begin position="110"/>
        <end position="120"/>
    </location>
</feature>
<feature type="compositionally biased region" description="Basic residues" evidence="1">
    <location>
        <begin position="768"/>
        <end position="782"/>
    </location>
</feature>
<evidence type="ECO:0008006" key="4">
    <source>
        <dbReference type="Google" id="ProtNLM"/>
    </source>
</evidence>
<feature type="compositionally biased region" description="Polar residues" evidence="1">
    <location>
        <begin position="517"/>
        <end position="535"/>
    </location>
</feature>
<dbReference type="EMBL" id="JAFIRN010000004">
    <property type="protein sequence ID" value="KAG5851039.1"/>
    <property type="molecule type" value="Genomic_DNA"/>
</dbReference>
<evidence type="ECO:0000313" key="3">
    <source>
        <dbReference type="Proteomes" id="UP001044222"/>
    </source>
</evidence>
<proteinExistence type="predicted"/>
<dbReference type="InterPro" id="IPR014710">
    <property type="entry name" value="RmlC-like_jellyroll"/>
</dbReference>
<dbReference type="SUPFAM" id="SSF51182">
    <property type="entry name" value="RmlC-like cupins"/>
    <property type="match status" value="1"/>
</dbReference>
<accession>A0A9D3S0U6</accession>
<feature type="compositionally biased region" description="Polar residues" evidence="1">
    <location>
        <begin position="705"/>
        <end position="716"/>
    </location>
</feature>
<feature type="compositionally biased region" description="Polar residues" evidence="1">
    <location>
        <begin position="662"/>
        <end position="681"/>
    </location>
</feature>
<feature type="region of interest" description="Disordered" evidence="1">
    <location>
        <begin position="426"/>
        <end position="810"/>
    </location>
</feature>
<organism evidence="2 3">
    <name type="scientific">Anguilla anguilla</name>
    <name type="common">European freshwater eel</name>
    <name type="synonym">Muraena anguilla</name>
    <dbReference type="NCBI Taxonomy" id="7936"/>
    <lineage>
        <taxon>Eukaryota</taxon>
        <taxon>Metazoa</taxon>
        <taxon>Chordata</taxon>
        <taxon>Craniata</taxon>
        <taxon>Vertebrata</taxon>
        <taxon>Euteleostomi</taxon>
        <taxon>Actinopterygii</taxon>
        <taxon>Neopterygii</taxon>
        <taxon>Teleostei</taxon>
        <taxon>Anguilliformes</taxon>
        <taxon>Anguillidae</taxon>
        <taxon>Anguilla</taxon>
    </lineage>
</organism>
<protein>
    <recommendedName>
        <fullName evidence="4">Mif2/CENP-C cupin domain-containing protein</fullName>
    </recommendedName>
</protein>
<feature type="region of interest" description="Disordered" evidence="1">
    <location>
        <begin position="352"/>
        <end position="411"/>
    </location>
</feature>
<feature type="compositionally biased region" description="Acidic residues" evidence="1">
    <location>
        <begin position="613"/>
        <end position="628"/>
    </location>
</feature>
<reference evidence="2" key="1">
    <citation type="submission" date="2021-01" db="EMBL/GenBank/DDBJ databases">
        <title>A chromosome-scale assembly of European eel, Anguilla anguilla.</title>
        <authorList>
            <person name="Henkel C."/>
            <person name="Jong-Raadsen S.A."/>
            <person name="Dufour S."/>
            <person name="Weltzien F.-A."/>
            <person name="Palstra A.P."/>
            <person name="Pelster B."/>
            <person name="Spaink H.P."/>
            <person name="Van Den Thillart G.E."/>
            <person name="Jansen H."/>
            <person name="Zahm M."/>
            <person name="Klopp C."/>
            <person name="Cedric C."/>
            <person name="Louis A."/>
            <person name="Berthelot C."/>
            <person name="Parey E."/>
            <person name="Roest Crollius H."/>
            <person name="Montfort J."/>
            <person name="Robinson-Rechavi M."/>
            <person name="Bucao C."/>
            <person name="Bouchez O."/>
            <person name="Gislard M."/>
            <person name="Lluch J."/>
            <person name="Milhes M."/>
            <person name="Lampietro C."/>
            <person name="Lopez Roques C."/>
            <person name="Donnadieu C."/>
            <person name="Braasch I."/>
            <person name="Desvignes T."/>
            <person name="Postlethwait J."/>
            <person name="Bobe J."/>
            <person name="Guiguen Y."/>
            <person name="Dirks R."/>
        </authorList>
    </citation>
    <scope>NUCLEOTIDE SEQUENCE</scope>
    <source>
        <strain evidence="2">Tag_6206</strain>
        <tissue evidence="2">Liver</tissue>
    </source>
</reference>
<sequence length="1139" mass="126300">MDRKHSNLRRPPPRLRYFKSNFRSCSYQKGNVVRNIAACFDELESSSDTGSELSPLPKTRTLSEDAEVLSIMLLPVTETSENPVCSEESPSEEFVPENISSPVGLAAENDDGHGEGRERASPLLFETEGEVPASDAVKTALSKKAQLTRKDFDESSESEMESPPTKFVLGKHPKAPTGGKEQRKASCPGSSDEEFLSLQSKKMCVTPVEPSQNIPSSDEMRVAASKDYEGEPSAAPVKSKDHLHLKQYGNKIVSSEVKPLKEGRECSAFILKLKDTGRSKSVGFRKKTSLVPVSPQLEADEDFMILEDENLKSPRWFSIPRRTELKKNKLLQEDDTEAVKHNKEGNVAEVAADENHSLPQSSVNKQKHSKSAKRKKTNELTTVDQKTKGKRIKGVDKKHSDIPVTVQSKTPQKCLEGLAEVVGHTEMQVADIAEEDEDVPSPCSASSIETYEQADKKNKKTNVKQKEKCLKGSRKKPVSQMKGQEVVPSSKPATDNEVAPEDHKLSNRKRHKPVSNCPVNQEEQTDIFNNEIRSSVSEKKTKPSKAVESTIPETIPSPAAEQAVAQDIDSMQPKPTSVYRAGEKKRASKKNLGSRRHSRKLKKTVTEVLGLSEECEEGVVNGGDDDQGYNDPSPYPDQRCAPTPEKKQKKYNEKLRSRLSEKSVNLESDRVGTSLTVSENEAQQKCHEMGKRRRQKPGSWWLVNQEEQNGKQSQRQAPARHAIPDWPRQPTHRSHTSHAQSPLLEKQQRTPLGPLEGEESEVLAKSSSRQHHHQKTSKKRTAKVLPKPRGAPKSSKKTLRNSADILNSAKPRDNSLQTFIRRNNLLAPRNIRTSLASFGSIFTPVSKKTTPNARRGVSRKSVGLPIIELPSWGEQYVSASHGRPSCDYCQGAGDYLTNDQNANCVSTGPRAGISPSCPSAKSPAMATHLKQSGPRNLTVDNGGMHQCDELLCEVDVCKGFKSGPSSMMEVEEKTVPSSLNVPHILSEIQMCGPPLRPMALLMEDRQDLVKWLKNVWPSPDGAEVITPEHFQWFAYRGRAMGYRTDLLYDTFSNGKILLGSYMKKPLQVDNNAIYVYNILTSTVCVTINGVKTDLSSGETFMVPCGHAYGMRNLTAEPAVLLYHRMLAENCESGEEERST</sequence>
<dbReference type="Gene3D" id="2.60.120.10">
    <property type="entry name" value="Jelly Rolls"/>
    <property type="match status" value="1"/>
</dbReference>
<feature type="compositionally biased region" description="Basic residues" evidence="1">
    <location>
        <begin position="586"/>
        <end position="603"/>
    </location>
</feature>
<comment type="caution">
    <text evidence="2">The sequence shown here is derived from an EMBL/GenBank/DDBJ whole genome shotgun (WGS) entry which is preliminary data.</text>
</comment>
<feature type="region of interest" description="Disordered" evidence="1">
    <location>
        <begin position="79"/>
        <end position="242"/>
    </location>
</feature>